<dbReference type="Proteomes" id="UP000218231">
    <property type="component" value="Unassembled WGS sequence"/>
</dbReference>
<reference evidence="2 3" key="1">
    <citation type="journal article" date="2017" name="Curr. Biol.">
        <title>Genome architecture and evolution of a unichromosomal asexual nematode.</title>
        <authorList>
            <person name="Fradin H."/>
            <person name="Zegar C."/>
            <person name="Gutwein M."/>
            <person name="Lucas J."/>
            <person name="Kovtun M."/>
            <person name="Corcoran D."/>
            <person name="Baugh L.R."/>
            <person name="Kiontke K."/>
            <person name="Gunsalus K."/>
            <person name="Fitch D.H."/>
            <person name="Piano F."/>
        </authorList>
    </citation>
    <scope>NUCLEOTIDE SEQUENCE [LARGE SCALE GENOMIC DNA]</scope>
    <source>
        <strain evidence="2">PF1309</strain>
    </source>
</reference>
<gene>
    <name evidence="2" type="ORF">WR25_14053</name>
</gene>
<evidence type="ECO:0000256" key="1">
    <source>
        <dbReference type="SAM" id="MobiDB-lite"/>
    </source>
</evidence>
<dbReference type="EMBL" id="LIAE01005864">
    <property type="protein sequence ID" value="PAV92955.1"/>
    <property type="molecule type" value="Genomic_DNA"/>
</dbReference>
<accession>A0A2A2M3T8</accession>
<feature type="region of interest" description="Disordered" evidence="1">
    <location>
        <begin position="211"/>
        <end position="252"/>
    </location>
</feature>
<feature type="compositionally biased region" description="Polar residues" evidence="1">
    <location>
        <begin position="153"/>
        <end position="164"/>
    </location>
</feature>
<proteinExistence type="predicted"/>
<evidence type="ECO:0000313" key="2">
    <source>
        <dbReference type="EMBL" id="PAV92955.1"/>
    </source>
</evidence>
<keyword evidence="3" id="KW-1185">Reference proteome</keyword>
<organism evidence="2 3">
    <name type="scientific">Diploscapter pachys</name>
    <dbReference type="NCBI Taxonomy" id="2018661"/>
    <lineage>
        <taxon>Eukaryota</taxon>
        <taxon>Metazoa</taxon>
        <taxon>Ecdysozoa</taxon>
        <taxon>Nematoda</taxon>
        <taxon>Chromadorea</taxon>
        <taxon>Rhabditida</taxon>
        <taxon>Rhabditina</taxon>
        <taxon>Rhabditomorpha</taxon>
        <taxon>Rhabditoidea</taxon>
        <taxon>Rhabditidae</taxon>
        <taxon>Diploscapter</taxon>
    </lineage>
</organism>
<feature type="region of interest" description="Disordered" evidence="1">
    <location>
        <begin position="144"/>
        <end position="164"/>
    </location>
</feature>
<evidence type="ECO:0000313" key="3">
    <source>
        <dbReference type="Proteomes" id="UP000218231"/>
    </source>
</evidence>
<protein>
    <submittedName>
        <fullName evidence="2">Uncharacterized protein</fullName>
    </submittedName>
</protein>
<dbReference type="AlphaFoldDB" id="A0A2A2M3T8"/>
<comment type="caution">
    <text evidence="2">The sequence shown here is derived from an EMBL/GenBank/DDBJ whole genome shotgun (WGS) entry which is preliminary data.</text>
</comment>
<name>A0A2A2M3T8_9BILA</name>
<sequence length="252" mass="26058">MCTCHALAASGTETQQRREAGIDVMQLLQGDQQLLTAGVASDLLQGFDQQLPGAQGTDLQRRLAWLQPLAQLHPGKGRPALRGPVAGTCAASACSAPAYTTRKAAGARPRASRACSATLSNCPGTPGKGSNTCPLPPLRGVAPISGRPARSSWRLSSSGARGATRANTRSRCISVSNACAVLTGSCPGSSATSCRRRPWIPPCWFNCATPSSSTARTVRPASASGPCSGSKVPRRKVPSSTPGSRSSPRRLR</sequence>